<dbReference type="InterPro" id="IPR027417">
    <property type="entry name" value="P-loop_NTPase"/>
</dbReference>
<dbReference type="AlphaFoldDB" id="A0A5J4UDU6"/>
<dbReference type="Proteomes" id="UP000324800">
    <property type="component" value="Unassembled WGS sequence"/>
</dbReference>
<sequence>TAPPPQPAAVVAPIFPHIEMKEKEIEQRRFPRSVLIEMARRVIRDRQCQQQGFVLDGIIRTKGEAKLLFSMSKDEEKAARAAAGEEEEQEEEEEEKKEEEEEGKPKQVGDGMFVKPVYEDGDGEKRRRKRRRRTRRTKERNKRNKRKKEKKKKEEVQFLM</sequence>
<reference evidence="2 3" key="1">
    <citation type="submission" date="2019-03" db="EMBL/GenBank/DDBJ databases">
        <title>Single cell metagenomics reveals metabolic interactions within the superorganism composed of flagellate Streblomastix strix and complex community of Bacteroidetes bacteria on its surface.</title>
        <authorList>
            <person name="Treitli S.C."/>
            <person name="Kolisko M."/>
            <person name="Husnik F."/>
            <person name="Keeling P."/>
            <person name="Hampl V."/>
        </authorList>
    </citation>
    <scope>NUCLEOTIDE SEQUENCE [LARGE SCALE GENOMIC DNA]</scope>
    <source>
        <strain evidence="2">ST1C</strain>
    </source>
</reference>
<feature type="compositionally biased region" description="Basic residues" evidence="1">
    <location>
        <begin position="126"/>
        <end position="151"/>
    </location>
</feature>
<feature type="compositionally biased region" description="Acidic residues" evidence="1">
    <location>
        <begin position="84"/>
        <end position="102"/>
    </location>
</feature>
<name>A0A5J4UDU6_9EUKA</name>
<proteinExistence type="predicted"/>
<evidence type="ECO:0000313" key="2">
    <source>
        <dbReference type="EMBL" id="KAA6368384.1"/>
    </source>
</evidence>
<feature type="non-terminal residue" evidence="2">
    <location>
        <position position="1"/>
    </location>
</feature>
<organism evidence="2 3">
    <name type="scientific">Streblomastix strix</name>
    <dbReference type="NCBI Taxonomy" id="222440"/>
    <lineage>
        <taxon>Eukaryota</taxon>
        <taxon>Metamonada</taxon>
        <taxon>Preaxostyla</taxon>
        <taxon>Oxymonadida</taxon>
        <taxon>Streblomastigidae</taxon>
        <taxon>Streblomastix</taxon>
    </lineage>
</organism>
<accession>A0A5J4UDU6</accession>
<feature type="region of interest" description="Disordered" evidence="1">
    <location>
        <begin position="73"/>
        <end position="160"/>
    </location>
</feature>
<protein>
    <submittedName>
        <fullName evidence="2">Uncharacterized protein</fullName>
    </submittedName>
</protein>
<comment type="caution">
    <text evidence="2">The sequence shown here is derived from an EMBL/GenBank/DDBJ whole genome shotgun (WGS) entry which is preliminary data.</text>
</comment>
<dbReference type="Gene3D" id="3.40.50.300">
    <property type="entry name" value="P-loop containing nucleotide triphosphate hydrolases"/>
    <property type="match status" value="1"/>
</dbReference>
<gene>
    <name evidence="2" type="ORF">EZS28_036088</name>
</gene>
<evidence type="ECO:0000313" key="3">
    <source>
        <dbReference type="Proteomes" id="UP000324800"/>
    </source>
</evidence>
<evidence type="ECO:0000256" key="1">
    <source>
        <dbReference type="SAM" id="MobiDB-lite"/>
    </source>
</evidence>
<dbReference type="EMBL" id="SNRW01017400">
    <property type="protein sequence ID" value="KAA6368384.1"/>
    <property type="molecule type" value="Genomic_DNA"/>
</dbReference>